<evidence type="ECO:0000256" key="1">
    <source>
        <dbReference type="SAM" id="MobiDB-lite"/>
    </source>
</evidence>
<reference evidence="2 3" key="1">
    <citation type="submission" date="2019-03" db="EMBL/GenBank/DDBJ databases">
        <title>First draft genome of Liparis tanakae, snailfish: a comprehensive survey of snailfish specific genes.</title>
        <authorList>
            <person name="Kim W."/>
            <person name="Song I."/>
            <person name="Jeong J.-H."/>
            <person name="Kim D."/>
            <person name="Kim S."/>
            <person name="Ryu S."/>
            <person name="Song J.Y."/>
            <person name="Lee S.K."/>
        </authorList>
    </citation>
    <scope>NUCLEOTIDE SEQUENCE [LARGE SCALE GENOMIC DNA]</scope>
    <source>
        <tissue evidence="2">Muscle</tissue>
    </source>
</reference>
<evidence type="ECO:0000313" key="3">
    <source>
        <dbReference type="Proteomes" id="UP000314294"/>
    </source>
</evidence>
<dbReference type="OrthoDB" id="8943665at2759"/>
<comment type="caution">
    <text evidence="2">The sequence shown here is derived from an EMBL/GenBank/DDBJ whole genome shotgun (WGS) entry which is preliminary data.</text>
</comment>
<gene>
    <name evidence="2" type="ORF">EYF80_057094</name>
</gene>
<protein>
    <submittedName>
        <fullName evidence="2">Uncharacterized protein</fullName>
    </submittedName>
</protein>
<dbReference type="EMBL" id="SRLO01002519">
    <property type="protein sequence ID" value="TNN32743.1"/>
    <property type="molecule type" value="Genomic_DNA"/>
</dbReference>
<feature type="region of interest" description="Disordered" evidence="1">
    <location>
        <begin position="89"/>
        <end position="140"/>
    </location>
</feature>
<proteinExistence type="predicted"/>
<name>A0A4Z2EVC8_9TELE</name>
<sequence>MATINDPAPPAESVFTPHPFSLRHAVSFRFHSFFIDLSASRFSDWTQNHVRLVFDEPVGSRVSWSRLQERSNPMDYAYPRERSVSEAMQFKVRGRRTEDKGWRTEDGGQRTEEGGQRTEDGGQRTEDGGRRFSSPEALSG</sequence>
<feature type="compositionally biased region" description="Basic and acidic residues" evidence="1">
    <location>
        <begin position="95"/>
        <end position="130"/>
    </location>
</feature>
<dbReference type="AlphaFoldDB" id="A0A4Z2EVC8"/>
<dbReference type="Proteomes" id="UP000314294">
    <property type="component" value="Unassembled WGS sequence"/>
</dbReference>
<evidence type="ECO:0000313" key="2">
    <source>
        <dbReference type="EMBL" id="TNN32743.1"/>
    </source>
</evidence>
<organism evidence="2 3">
    <name type="scientific">Liparis tanakae</name>
    <name type="common">Tanaka's snailfish</name>
    <dbReference type="NCBI Taxonomy" id="230148"/>
    <lineage>
        <taxon>Eukaryota</taxon>
        <taxon>Metazoa</taxon>
        <taxon>Chordata</taxon>
        <taxon>Craniata</taxon>
        <taxon>Vertebrata</taxon>
        <taxon>Euteleostomi</taxon>
        <taxon>Actinopterygii</taxon>
        <taxon>Neopterygii</taxon>
        <taxon>Teleostei</taxon>
        <taxon>Neoteleostei</taxon>
        <taxon>Acanthomorphata</taxon>
        <taxon>Eupercaria</taxon>
        <taxon>Perciformes</taxon>
        <taxon>Cottioidei</taxon>
        <taxon>Cottales</taxon>
        <taxon>Liparidae</taxon>
        <taxon>Liparis</taxon>
    </lineage>
</organism>
<accession>A0A4Z2EVC8</accession>
<keyword evidence="3" id="KW-1185">Reference proteome</keyword>